<feature type="domain" description="Major facilitator superfamily (MFS) profile" evidence="9">
    <location>
        <begin position="7"/>
        <end position="706"/>
    </location>
</feature>
<gene>
    <name evidence="10" type="ORF">LIER_27461</name>
</gene>
<feature type="transmembrane region" description="Helical" evidence="8">
    <location>
        <begin position="554"/>
        <end position="574"/>
    </location>
</feature>
<comment type="subcellular location">
    <subcellularLocation>
        <location evidence="1">Membrane</location>
        <topology evidence="1">Multi-pass membrane protein</topology>
    </subcellularLocation>
</comment>
<dbReference type="InterPro" id="IPR005828">
    <property type="entry name" value="MFS_sugar_transport-like"/>
</dbReference>
<evidence type="ECO:0000256" key="5">
    <source>
        <dbReference type="ARBA" id="ARBA00022989"/>
    </source>
</evidence>
<protein>
    <recommendedName>
        <fullName evidence="9">Major facilitator superfamily (MFS) profile domain-containing protein</fullName>
    </recommendedName>
</protein>
<evidence type="ECO:0000256" key="3">
    <source>
        <dbReference type="ARBA" id="ARBA00022448"/>
    </source>
</evidence>
<dbReference type="SUPFAM" id="SSF103473">
    <property type="entry name" value="MFS general substrate transporter"/>
    <property type="match status" value="1"/>
</dbReference>
<dbReference type="GO" id="GO:0022857">
    <property type="term" value="F:transmembrane transporter activity"/>
    <property type="evidence" value="ECO:0007669"/>
    <property type="project" value="InterPro"/>
</dbReference>
<dbReference type="InterPro" id="IPR050814">
    <property type="entry name" value="Myo-inositol_Transporter"/>
</dbReference>
<dbReference type="PANTHER" id="PTHR48020:SF35">
    <property type="entry name" value="SUGAR TRANSPORTER"/>
    <property type="match status" value="1"/>
</dbReference>
<proteinExistence type="inferred from homology"/>
<dbReference type="EMBL" id="BAABME010008848">
    <property type="protein sequence ID" value="GAA0173972.1"/>
    <property type="molecule type" value="Genomic_DNA"/>
</dbReference>
<reference evidence="10 11" key="1">
    <citation type="submission" date="2024-01" db="EMBL/GenBank/DDBJ databases">
        <title>The complete chloroplast genome sequence of Lithospermum erythrorhizon: insights into the phylogenetic relationship among Boraginaceae species and the maternal lineages of purple gromwells.</title>
        <authorList>
            <person name="Okada T."/>
            <person name="Watanabe K."/>
        </authorList>
    </citation>
    <scope>NUCLEOTIDE SEQUENCE [LARGE SCALE GENOMIC DNA]</scope>
</reference>
<dbReference type="PROSITE" id="PS50850">
    <property type="entry name" value="MFS"/>
    <property type="match status" value="1"/>
</dbReference>
<sequence>MSGAMNIALAAVIGNLLQGWDNAAIAGAILFIKSEFGVESAPQIEGLIVAMSLIGAVLVTSCSGVIADKHGRRPLLIVSSVFYFFSSFVMLWSPNVYILLLGRLLDGFGIGLAVTIVPIYISETAAAEVRGFLNTLPQFSGCIGMFFSYCMVVGVSFMDSPNWRLMLGVLSIPSIVYFVITVFYLPESPRWLVSKGRLLEAKNVLIRLRGIEDVSGEVAMLVEGLGVGGEISTEKYIIYPANEPIDDDVPSTDHIKLYGLKGLSWYARPINGQSSNSPQESISTPLVDPLVTLFANVNDKLPDVGSKGSMFFPRLGSMLGVAGNQPKTEEWDEENVAVEGEEYVSDAGEGESDEDLQSPLISRQTTEMGKDMGPPPSHGTMIGMDPTNPGSSSIPENDTGIGGGWQLVWKLMESEDPSQNGHGGFKRIFFLTVDGLEAKRGSFLSLPVYVVPSAGDAIQATALVSQPALYPKDLVDQHIIGPAMIHPSEAAPEEPRISGIFQPGVKRALFLGVGIQLLQQLSGINGVLYYTPQILEKAGVGVVLSEMGISSNSASLLISAITALLMLPSIAVAMRLADYSGRRSMLLGTIPVLLTTLIILLVTSVVKLSSIADAAISTVCVILYFCFFVVGFGPIPNIICSEIFPTQVRGTCVAICALVFWIGNAIVTYTLPLMLSYIGLAGVFGIYAIMSAISWVFVFTKVPETRGMPLEVISEFFSLGAKQKVASKIN</sequence>
<feature type="transmembrane region" description="Helical" evidence="8">
    <location>
        <begin position="98"/>
        <end position="121"/>
    </location>
</feature>
<feature type="transmembrane region" description="Helical" evidence="8">
    <location>
        <begin position="47"/>
        <end position="67"/>
    </location>
</feature>
<feature type="transmembrane region" description="Helical" evidence="8">
    <location>
        <begin position="614"/>
        <end position="639"/>
    </location>
</feature>
<dbReference type="InterPro" id="IPR036259">
    <property type="entry name" value="MFS_trans_sf"/>
</dbReference>
<feature type="transmembrane region" description="Helical" evidence="8">
    <location>
        <begin position="133"/>
        <end position="157"/>
    </location>
</feature>
<evidence type="ECO:0000313" key="10">
    <source>
        <dbReference type="EMBL" id="GAA0173972.1"/>
    </source>
</evidence>
<dbReference type="Pfam" id="PF00083">
    <property type="entry name" value="Sugar_tr"/>
    <property type="match status" value="2"/>
</dbReference>
<keyword evidence="5 8" id="KW-1133">Transmembrane helix</keyword>
<feature type="transmembrane region" description="Helical" evidence="8">
    <location>
        <begin position="586"/>
        <end position="608"/>
    </location>
</feature>
<keyword evidence="6 8" id="KW-0472">Membrane</keyword>
<comment type="caution">
    <text evidence="10">The sequence shown here is derived from an EMBL/GenBank/DDBJ whole genome shotgun (WGS) entry which is preliminary data.</text>
</comment>
<evidence type="ECO:0000313" key="11">
    <source>
        <dbReference type="Proteomes" id="UP001454036"/>
    </source>
</evidence>
<evidence type="ECO:0000256" key="8">
    <source>
        <dbReference type="SAM" id="Phobius"/>
    </source>
</evidence>
<dbReference type="PRINTS" id="PR00171">
    <property type="entry name" value="SUGRTRNSPORT"/>
</dbReference>
<comment type="similarity">
    <text evidence="2">Belongs to the major facilitator superfamily. Sugar transporter (TC 2.A.1.1) family.</text>
</comment>
<dbReference type="Gene3D" id="1.20.1250.20">
    <property type="entry name" value="MFS general substrate transporter like domains"/>
    <property type="match status" value="2"/>
</dbReference>
<comment type="similarity">
    <text evidence="7">Belongs to the major facilitator superfamily. Phosphate:H(+) symporter (TC 2.A.1.9) family.</text>
</comment>
<dbReference type="FunFam" id="1.20.1250.20:FF:000108">
    <property type="entry name" value="Monosaccharide-sensing protein 2"/>
    <property type="match status" value="1"/>
</dbReference>
<dbReference type="Proteomes" id="UP001454036">
    <property type="component" value="Unassembled WGS sequence"/>
</dbReference>
<feature type="transmembrane region" description="Helical" evidence="8">
    <location>
        <begin position="163"/>
        <end position="185"/>
    </location>
</feature>
<dbReference type="InterPro" id="IPR005829">
    <property type="entry name" value="Sugar_transporter_CS"/>
</dbReference>
<feature type="transmembrane region" description="Helical" evidence="8">
    <location>
        <begin position="651"/>
        <end position="671"/>
    </location>
</feature>
<feature type="transmembrane region" description="Helical" evidence="8">
    <location>
        <begin position="677"/>
        <end position="699"/>
    </location>
</feature>
<accession>A0AAV3RG15</accession>
<dbReference type="AlphaFoldDB" id="A0AAV3RG15"/>
<dbReference type="GO" id="GO:0016020">
    <property type="term" value="C:membrane"/>
    <property type="evidence" value="ECO:0007669"/>
    <property type="project" value="UniProtKB-SubCell"/>
</dbReference>
<keyword evidence="3" id="KW-0813">Transport</keyword>
<dbReference type="InterPro" id="IPR020846">
    <property type="entry name" value="MFS_dom"/>
</dbReference>
<dbReference type="PANTHER" id="PTHR48020">
    <property type="entry name" value="PROTON MYO-INOSITOL COTRANSPORTER"/>
    <property type="match status" value="1"/>
</dbReference>
<evidence type="ECO:0000256" key="1">
    <source>
        <dbReference type="ARBA" id="ARBA00004141"/>
    </source>
</evidence>
<dbReference type="PROSITE" id="PS00217">
    <property type="entry name" value="SUGAR_TRANSPORT_2"/>
    <property type="match status" value="1"/>
</dbReference>
<evidence type="ECO:0000256" key="4">
    <source>
        <dbReference type="ARBA" id="ARBA00022692"/>
    </source>
</evidence>
<name>A0AAV3RG15_LITER</name>
<organism evidence="10 11">
    <name type="scientific">Lithospermum erythrorhizon</name>
    <name type="common">Purple gromwell</name>
    <name type="synonym">Lithospermum officinale var. erythrorhizon</name>
    <dbReference type="NCBI Taxonomy" id="34254"/>
    <lineage>
        <taxon>Eukaryota</taxon>
        <taxon>Viridiplantae</taxon>
        <taxon>Streptophyta</taxon>
        <taxon>Embryophyta</taxon>
        <taxon>Tracheophyta</taxon>
        <taxon>Spermatophyta</taxon>
        <taxon>Magnoliopsida</taxon>
        <taxon>eudicotyledons</taxon>
        <taxon>Gunneridae</taxon>
        <taxon>Pentapetalae</taxon>
        <taxon>asterids</taxon>
        <taxon>lamiids</taxon>
        <taxon>Boraginales</taxon>
        <taxon>Boraginaceae</taxon>
        <taxon>Boraginoideae</taxon>
        <taxon>Lithospermeae</taxon>
        <taxon>Lithospermum</taxon>
    </lineage>
</organism>
<evidence type="ECO:0000256" key="7">
    <source>
        <dbReference type="ARBA" id="ARBA00044504"/>
    </source>
</evidence>
<keyword evidence="11" id="KW-1185">Reference proteome</keyword>
<evidence type="ECO:0000256" key="6">
    <source>
        <dbReference type="ARBA" id="ARBA00023136"/>
    </source>
</evidence>
<keyword evidence="4 8" id="KW-0812">Transmembrane</keyword>
<feature type="transmembrane region" description="Helical" evidence="8">
    <location>
        <begin position="74"/>
        <end position="92"/>
    </location>
</feature>
<feature type="transmembrane region" description="Helical" evidence="8">
    <location>
        <begin position="508"/>
        <end position="530"/>
    </location>
</feature>
<dbReference type="InterPro" id="IPR003663">
    <property type="entry name" value="Sugar/inositol_transpt"/>
</dbReference>
<evidence type="ECO:0000256" key="2">
    <source>
        <dbReference type="ARBA" id="ARBA00010992"/>
    </source>
</evidence>
<evidence type="ECO:0000259" key="9">
    <source>
        <dbReference type="PROSITE" id="PS50850"/>
    </source>
</evidence>